<evidence type="ECO:0000256" key="2">
    <source>
        <dbReference type="ARBA" id="ARBA00006521"/>
    </source>
</evidence>
<comment type="similarity">
    <text evidence="2">Belongs to the uracil-DNA glycosylase (UDG) superfamily. Type 4 (UDGa) family.</text>
</comment>
<dbReference type="InterPro" id="IPR051536">
    <property type="entry name" value="UDG_Type-4/5"/>
</dbReference>
<evidence type="ECO:0000259" key="12">
    <source>
        <dbReference type="PROSITE" id="PS50104"/>
    </source>
</evidence>
<evidence type="ECO:0000313" key="14">
    <source>
        <dbReference type="Proteomes" id="UP000594468"/>
    </source>
</evidence>
<evidence type="ECO:0000256" key="9">
    <source>
        <dbReference type="ARBA" id="ARBA00023004"/>
    </source>
</evidence>
<dbReference type="EMBL" id="CP062983">
    <property type="protein sequence ID" value="QPC82188.1"/>
    <property type="molecule type" value="Genomic_DNA"/>
</dbReference>
<feature type="domain" description="TIR" evidence="12">
    <location>
        <begin position="1"/>
        <end position="152"/>
    </location>
</feature>
<dbReference type="Proteomes" id="UP000594468">
    <property type="component" value="Chromosome"/>
</dbReference>
<organism evidence="13 14">
    <name type="scientific">Phototrophicus methaneseepsis</name>
    <dbReference type="NCBI Taxonomy" id="2710758"/>
    <lineage>
        <taxon>Bacteria</taxon>
        <taxon>Bacillati</taxon>
        <taxon>Chloroflexota</taxon>
        <taxon>Candidatus Thermofontia</taxon>
        <taxon>Phototrophicales</taxon>
        <taxon>Phototrophicaceae</taxon>
        <taxon>Phototrophicus</taxon>
    </lineage>
</organism>
<dbReference type="Gene3D" id="3.40.470.10">
    <property type="entry name" value="Uracil-DNA glycosylase-like domain"/>
    <property type="match status" value="1"/>
</dbReference>
<keyword evidence="14" id="KW-1185">Reference proteome</keyword>
<dbReference type="NCBIfam" id="TIGR00758">
    <property type="entry name" value="UDG_fam4"/>
    <property type="match status" value="1"/>
</dbReference>
<evidence type="ECO:0000256" key="8">
    <source>
        <dbReference type="ARBA" id="ARBA00022801"/>
    </source>
</evidence>
<keyword evidence="11" id="KW-0234">DNA repair</keyword>
<evidence type="ECO:0000256" key="4">
    <source>
        <dbReference type="ARBA" id="ARBA00019403"/>
    </source>
</evidence>
<dbReference type="Pfam" id="PF13676">
    <property type="entry name" value="TIR_2"/>
    <property type="match status" value="1"/>
</dbReference>
<dbReference type="SUPFAM" id="SSF52141">
    <property type="entry name" value="Uracil-DNA glycosylase-like"/>
    <property type="match status" value="1"/>
</dbReference>
<dbReference type="GO" id="GO:0051539">
    <property type="term" value="F:4 iron, 4 sulfur cluster binding"/>
    <property type="evidence" value="ECO:0007669"/>
    <property type="project" value="UniProtKB-KW"/>
</dbReference>
<keyword evidence="5" id="KW-0004">4Fe-4S</keyword>
<dbReference type="SMART" id="SM00986">
    <property type="entry name" value="UDG"/>
    <property type="match status" value="1"/>
</dbReference>
<evidence type="ECO:0000256" key="5">
    <source>
        <dbReference type="ARBA" id="ARBA00022485"/>
    </source>
</evidence>
<dbReference type="GO" id="GO:0007165">
    <property type="term" value="P:signal transduction"/>
    <property type="evidence" value="ECO:0007669"/>
    <property type="project" value="InterPro"/>
</dbReference>
<dbReference type="PROSITE" id="PS50104">
    <property type="entry name" value="TIR"/>
    <property type="match status" value="1"/>
</dbReference>
<dbReference type="SUPFAM" id="SSF52200">
    <property type="entry name" value="Toll/Interleukin receptor TIR domain"/>
    <property type="match status" value="1"/>
</dbReference>
<keyword evidence="6" id="KW-0479">Metal-binding</keyword>
<dbReference type="Pfam" id="PF03167">
    <property type="entry name" value="UDG"/>
    <property type="match status" value="1"/>
</dbReference>
<comment type="catalytic activity">
    <reaction evidence="1">
        <text>Hydrolyzes single-stranded DNA or mismatched double-stranded DNA and polynucleotides, releasing free uracil.</text>
        <dbReference type="EC" id="3.2.2.27"/>
    </reaction>
</comment>
<keyword evidence="9" id="KW-0408">Iron</keyword>
<keyword evidence="10" id="KW-0411">Iron-sulfur</keyword>
<sequence>MGRIFINYRRQDSEGYVGRLYDHLVQQFGVDDIFMDVDSIAPGADFVQVLEDAVASCDVFLAMIGPQWATIEDGNGERRLHQWNDFVRLEIASALKQQKWVIPVLVGQAQMPSPDMLPDDLQAFVRRNAIELSHQRFGHDVEKLIRAIKEAMPANSSIKTRMDTETQRLKADQLKAVRDDLVRATDSPLYAYRTENRYFPVLGEGNPDANILFIGEAPGSREVEQGRPFIGPSGDVLDEMMQSIGLDRDDVYLTNIVLDRTPDNRSPNREELAFYAPFQDRIVDIIRPAVIATLGRFAMEYLLKKLDLPEKRGKISQLHGKLIQATMPYGPIHVLPLYHPAVVLYSASQKDTLRRDFEKLKLFI</sequence>
<gene>
    <name evidence="13" type="ORF">G4Y79_21270</name>
</gene>
<evidence type="ECO:0000256" key="11">
    <source>
        <dbReference type="ARBA" id="ARBA00023204"/>
    </source>
</evidence>
<dbReference type="SMART" id="SM00987">
    <property type="entry name" value="UreE_C"/>
    <property type="match status" value="1"/>
</dbReference>
<reference evidence="13 14" key="1">
    <citation type="submission" date="2020-02" db="EMBL/GenBank/DDBJ databases">
        <authorList>
            <person name="Zheng R.K."/>
            <person name="Sun C.M."/>
        </authorList>
    </citation>
    <scope>NUCLEOTIDE SEQUENCE [LARGE SCALE GENOMIC DNA]</scope>
    <source>
        <strain evidence="14">rifampicinis</strain>
    </source>
</reference>
<dbReference type="GO" id="GO:0004844">
    <property type="term" value="F:uracil DNA N-glycosylase activity"/>
    <property type="evidence" value="ECO:0007669"/>
    <property type="project" value="UniProtKB-EC"/>
</dbReference>
<dbReference type="GO" id="GO:0006281">
    <property type="term" value="P:DNA repair"/>
    <property type="evidence" value="ECO:0007669"/>
    <property type="project" value="UniProtKB-KW"/>
</dbReference>
<proteinExistence type="inferred from homology"/>
<evidence type="ECO:0000256" key="1">
    <source>
        <dbReference type="ARBA" id="ARBA00001400"/>
    </source>
</evidence>
<dbReference type="InterPro" id="IPR000157">
    <property type="entry name" value="TIR_dom"/>
</dbReference>
<name>A0A7S8E868_9CHLR</name>
<dbReference type="KEGG" id="pmet:G4Y79_21270"/>
<keyword evidence="7" id="KW-0227">DNA damage</keyword>
<evidence type="ECO:0000256" key="6">
    <source>
        <dbReference type="ARBA" id="ARBA00022723"/>
    </source>
</evidence>
<accession>A0A7S8E868</accession>
<keyword evidence="8" id="KW-0378">Hydrolase</keyword>
<dbReference type="AlphaFoldDB" id="A0A7S8E868"/>
<dbReference type="RefSeq" id="WP_195170257.1">
    <property type="nucleotide sequence ID" value="NZ_CP062983.1"/>
</dbReference>
<dbReference type="PANTHER" id="PTHR33693">
    <property type="entry name" value="TYPE-5 URACIL-DNA GLYCOSYLASE"/>
    <property type="match status" value="1"/>
</dbReference>
<dbReference type="GO" id="GO:0046872">
    <property type="term" value="F:metal ion binding"/>
    <property type="evidence" value="ECO:0007669"/>
    <property type="project" value="UniProtKB-KW"/>
</dbReference>
<evidence type="ECO:0000256" key="10">
    <source>
        <dbReference type="ARBA" id="ARBA00023014"/>
    </source>
</evidence>
<dbReference type="EC" id="3.2.2.27" evidence="3"/>
<dbReference type="InterPro" id="IPR005122">
    <property type="entry name" value="Uracil-DNA_glycosylase-like"/>
</dbReference>
<dbReference type="InterPro" id="IPR035897">
    <property type="entry name" value="Toll_tir_struct_dom_sf"/>
</dbReference>
<evidence type="ECO:0000313" key="13">
    <source>
        <dbReference type="EMBL" id="QPC82188.1"/>
    </source>
</evidence>
<dbReference type="PANTHER" id="PTHR33693:SF1">
    <property type="entry name" value="TYPE-4 URACIL-DNA GLYCOSYLASE"/>
    <property type="match status" value="1"/>
</dbReference>
<dbReference type="InterPro" id="IPR036895">
    <property type="entry name" value="Uracil-DNA_glycosylase-like_sf"/>
</dbReference>
<protein>
    <recommendedName>
        <fullName evidence="4">Type-4 uracil-DNA glycosylase</fullName>
        <ecNumber evidence="3">3.2.2.27</ecNumber>
    </recommendedName>
</protein>
<dbReference type="CDD" id="cd10030">
    <property type="entry name" value="UDG-F4_TTUDGA_SPO1dp_like"/>
    <property type="match status" value="1"/>
</dbReference>
<evidence type="ECO:0000256" key="3">
    <source>
        <dbReference type="ARBA" id="ARBA00012030"/>
    </source>
</evidence>
<dbReference type="Gene3D" id="3.40.50.10140">
    <property type="entry name" value="Toll/interleukin-1 receptor homology (TIR) domain"/>
    <property type="match status" value="1"/>
</dbReference>
<evidence type="ECO:0000256" key="7">
    <source>
        <dbReference type="ARBA" id="ARBA00022763"/>
    </source>
</evidence>
<dbReference type="InterPro" id="IPR005273">
    <property type="entry name" value="Ura-DNA_glyco_family4"/>
</dbReference>